<evidence type="ECO:0000313" key="3">
    <source>
        <dbReference type="EMBL" id="GGF06225.1"/>
    </source>
</evidence>
<keyword evidence="1" id="KW-1133">Transmembrane helix</keyword>
<accession>A0ABQ1U1J4</accession>
<dbReference type="Proteomes" id="UP000655016">
    <property type="component" value="Unassembled WGS sequence"/>
</dbReference>
<evidence type="ECO:0000313" key="4">
    <source>
        <dbReference type="Proteomes" id="UP000655016"/>
    </source>
</evidence>
<comment type="caution">
    <text evidence="3">The sequence shown here is derived from an EMBL/GenBank/DDBJ whole genome shotgun (WGS) entry which is preliminary data.</text>
</comment>
<keyword evidence="1" id="KW-0472">Membrane</keyword>
<feature type="transmembrane region" description="Helical" evidence="1">
    <location>
        <begin position="23"/>
        <end position="43"/>
    </location>
</feature>
<reference evidence="4" key="1">
    <citation type="journal article" date="2019" name="Int. J. Syst. Evol. Microbiol.">
        <title>The Global Catalogue of Microorganisms (GCM) 10K type strain sequencing project: providing services to taxonomists for standard genome sequencing and annotation.</title>
        <authorList>
            <consortium name="The Broad Institute Genomics Platform"/>
            <consortium name="The Broad Institute Genome Sequencing Center for Infectious Disease"/>
            <person name="Wu L."/>
            <person name="Ma J."/>
        </authorList>
    </citation>
    <scope>NUCLEOTIDE SEQUENCE [LARGE SCALE GENOMIC DNA]</scope>
    <source>
        <strain evidence="4">CGMCC 1.16060</strain>
    </source>
</reference>
<dbReference type="InterPro" id="IPR018490">
    <property type="entry name" value="cNMP-bd_dom_sf"/>
</dbReference>
<dbReference type="EMBL" id="BMKP01000002">
    <property type="protein sequence ID" value="GGF06225.1"/>
    <property type="molecule type" value="Genomic_DNA"/>
</dbReference>
<evidence type="ECO:0000259" key="2">
    <source>
        <dbReference type="Pfam" id="PF00027"/>
    </source>
</evidence>
<dbReference type="Gene3D" id="2.60.120.10">
    <property type="entry name" value="Jelly Rolls"/>
    <property type="match status" value="1"/>
</dbReference>
<sequence>MVHGFTLSAPKLYGVSGGSIKKWFTSVIVNFKICASFGIYIILHAMYEIFQKYLDDKTELTQQESERIQSFAIIKKLRKRQYLLQEGDVWKYDAFITQGCVRTYTVDEKGGEHVNSFSIENWWTGDRESLMMQQPSRFNIDAIEDTELVLFTHENFEMLCREIPALNNIVNTILQRSFISAQNRIQASLTLTAEEKYLNFINKYPGFASRIPQTMIASYLGMTPETLSRIRKQTAKK</sequence>
<dbReference type="SUPFAM" id="SSF51206">
    <property type="entry name" value="cAMP-binding domain-like"/>
    <property type="match status" value="1"/>
</dbReference>
<keyword evidence="4" id="KW-1185">Reference proteome</keyword>
<dbReference type="InterPro" id="IPR000595">
    <property type="entry name" value="cNMP-bd_dom"/>
</dbReference>
<organism evidence="3 4">
    <name type="scientific">Flavobacterium limi</name>
    <dbReference type="NCBI Taxonomy" id="2045105"/>
    <lineage>
        <taxon>Bacteria</taxon>
        <taxon>Pseudomonadati</taxon>
        <taxon>Bacteroidota</taxon>
        <taxon>Flavobacteriia</taxon>
        <taxon>Flavobacteriales</taxon>
        <taxon>Flavobacteriaceae</taxon>
        <taxon>Flavobacterium</taxon>
    </lineage>
</organism>
<protein>
    <recommendedName>
        <fullName evidence="2">Cyclic nucleotide-binding domain-containing protein</fullName>
    </recommendedName>
</protein>
<gene>
    <name evidence="3" type="ORF">GCM10011518_14410</name>
</gene>
<dbReference type="InterPro" id="IPR014710">
    <property type="entry name" value="RmlC-like_jellyroll"/>
</dbReference>
<keyword evidence="1" id="KW-0812">Transmembrane</keyword>
<name>A0ABQ1U1J4_9FLAO</name>
<evidence type="ECO:0000256" key="1">
    <source>
        <dbReference type="SAM" id="Phobius"/>
    </source>
</evidence>
<dbReference type="RefSeq" id="WP_229684251.1">
    <property type="nucleotide sequence ID" value="NZ_BMKP01000002.1"/>
</dbReference>
<proteinExistence type="predicted"/>
<dbReference type="Pfam" id="PF00027">
    <property type="entry name" value="cNMP_binding"/>
    <property type="match status" value="1"/>
</dbReference>
<feature type="domain" description="Cyclic nucleotide-binding" evidence="2">
    <location>
        <begin position="75"/>
        <end position="161"/>
    </location>
</feature>